<reference evidence="1 2" key="1">
    <citation type="journal article" date="2024" name="G3 (Bethesda)">
        <title>Genome assembly of Hibiscus sabdariffa L. provides insights into metabolisms of medicinal natural products.</title>
        <authorList>
            <person name="Kim T."/>
        </authorList>
    </citation>
    <scope>NUCLEOTIDE SEQUENCE [LARGE SCALE GENOMIC DNA]</scope>
    <source>
        <strain evidence="1">TK-2024</strain>
        <tissue evidence="1">Old leaves</tissue>
    </source>
</reference>
<gene>
    <name evidence="1" type="ORF">V6N12_055378</name>
</gene>
<comment type="caution">
    <text evidence="1">The sequence shown here is derived from an EMBL/GenBank/DDBJ whole genome shotgun (WGS) entry which is preliminary data.</text>
</comment>
<accession>A0ABR2AVS3</accession>
<proteinExistence type="predicted"/>
<name>A0ABR2AVS3_9ROSI</name>
<dbReference type="Proteomes" id="UP001472677">
    <property type="component" value="Unassembled WGS sequence"/>
</dbReference>
<evidence type="ECO:0000313" key="1">
    <source>
        <dbReference type="EMBL" id="KAK8498283.1"/>
    </source>
</evidence>
<sequence>MLPDNVDLSKALLWTTTFFDCLVGYEQISLISMFGVSPYAFPAVLVHIFKTFFRFAVVDLRKVSKSAIILFICEYLSSSATLASMSFI</sequence>
<organism evidence="1 2">
    <name type="scientific">Hibiscus sabdariffa</name>
    <name type="common">roselle</name>
    <dbReference type="NCBI Taxonomy" id="183260"/>
    <lineage>
        <taxon>Eukaryota</taxon>
        <taxon>Viridiplantae</taxon>
        <taxon>Streptophyta</taxon>
        <taxon>Embryophyta</taxon>
        <taxon>Tracheophyta</taxon>
        <taxon>Spermatophyta</taxon>
        <taxon>Magnoliopsida</taxon>
        <taxon>eudicotyledons</taxon>
        <taxon>Gunneridae</taxon>
        <taxon>Pentapetalae</taxon>
        <taxon>rosids</taxon>
        <taxon>malvids</taxon>
        <taxon>Malvales</taxon>
        <taxon>Malvaceae</taxon>
        <taxon>Malvoideae</taxon>
        <taxon>Hibiscus</taxon>
    </lineage>
</organism>
<evidence type="ECO:0000313" key="2">
    <source>
        <dbReference type="Proteomes" id="UP001472677"/>
    </source>
</evidence>
<protein>
    <submittedName>
        <fullName evidence="1">Uncharacterized protein</fullName>
    </submittedName>
</protein>
<keyword evidence="2" id="KW-1185">Reference proteome</keyword>
<dbReference type="EMBL" id="JBBPBM010000272">
    <property type="protein sequence ID" value="KAK8498283.1"/>
    <property type="molecule type" value="Genomic_DNA"/>
</dbReference>